<keyword evidence="1" id="KW-1133">Transmembrane helix</keyword>
<organism evidence="2">
    <name type="scientific">marine sediment metagenome</name>
    <dbReference type="NCBI Taxonomy" id="412755"/>
    <lineage>
        <taxon>unclassified sequences</taxon>
        <taxon>metagenomes</taxon>
        <taxon>ecological metagenomes</taxon>
    </lineage>
</organism>
<sequence length="164" mass="18324">MDTKTRLTAYATSLVFAAIVAFGVGHNEIVDTLILVGAWILILVGVLSTIIGSVILFKAGDAVDDRDAVDDKIIQNWKDAYNLNWFTRISLAAVWLSAFVHVGWHITAVVYFIQVLIIWLVTHLLFQMINDLNEKKDESLDFIKTPEVKDAILKSRKPIAGLDD</sequence>
<protein>
    <submittedName>
        <fullName evidence="2">Uncharacterized protein</fullName>
    </submittedName>
</protein>
<gene>
    <name evidence="2" type="ORF">LCGC14_1604400</name>
</gene>
<proteinExistence type="predicted"/>
<comment type="caution">
    <text evidence="2">The sequence shown here is derived from an EMBL/GenBank/DDBJ whole genome shotgun (WGS) entry which is preliminary data.</text>
</comment>
<feature type="transmembrane region" description="Helical" evidence="1">
    <location>
        <begin position="108"/>
        <end position="126"/>
    </location>
</feature>
<dbReference type="EMBL" id="LAZR01012911">
    <property type="protein sequence ID" value="KKM24504.1"/>
    <property type="molecule type" value="Genomic_DNA"/>
</dbReference>
<accession>A0A0F9IWT9</accession>
<dbReference type="AlphaFoldDB" id="A0A0F9IWT9"/>
<feature type="transmembrane region" description="Helical" evidence="1">
    <location>
        <begin position="85"/>
        <end position="102"/>
    </location>
</feature>
<keyword evidence="1" id="KW-0472">Membrane</keyword>
<feature type="transmembrane region" description="Helical" evidence="1">
    <location>
        <begin position="7"/>
        <end position="26"/>
    </location>
</feature>
<evidence type="ECO:0000313" key="2">
    <source>
        <dbReference type="EMBL" id="KKM24504.1"/>
    </source>
</evidence>
<feature type="transmembrane region" description="Helical" evidence="1">
    <location>
        <begin position="32"/>
        <end position="57"/>
    </location>
</feature>
<evidence type="ECO:0000256" key="1">
    <source>
        <dbReference type="SAM" id="Phobius"/>
    </source>
</evidence>
<keyword evidence="1" id="KW-0812">Transmembrane</keyword>
<reference evidence="2" key="1">
    <citation type="journal article" date="2015" name="Nature">
        <title>Complex archaea that bridge the gap between prokaryotes and eukaryotes.</title>
        <authorList>
            <person name="Spang A."/>
            <person name="Saw J.H."/>
            <person name="Jorgensen S.L."/>
            <person name="Zaremba-Niedzwiedzka K."/>
            <person name="Martijn J."/>
            <person name="Lind A.E."/>
            <person name="van Eijk R."/>
            <person name="Schleper C."/>
            <person name="Guy L."/>
            <person name="Ettema T.J."/>
        </authorList>
    </citation>
    <scope>NUCLEOTIDE SEQUENCE</scope>
</reference>
<name>A0A0F9IWT9_9ZZZZ</name>